<feature type="binding site" evidence="12">
    <location>
        <position position="508"/>
    </location>
    <ligand>
        <name>Zn(2+)</name>
        <dbReference type="ChEBI" id="CHEBI:29105"/>
        <label>2</label>
    </ligand>
</feature>
<evidence type="ECO:0000256" key="6">
    <source>
        <dbReference type="ARBA" id="ARBA00022806"/>
    </source>
</evidence>
<evidence type="ECO:0000313" key="16">
    <source>
        <dbReference type="Proteomes" id="UP000317648"/>
    </source>
</evidence>
<sequence>MGLAAWRARALNYEVAAGLSIGRLPGPHGSRMNQEQKRLFDTDPAPWDLDEAEEKCVATVVFSEPPFGPFDYLVPTRLQGRIEAGRRLQAPLGRGNRVVTAYCVSVEFRPTTRRLKEIRTVIDDAALLSPAMLRLTSWIAEQYLCPWGKAIEAVVPAGVRGQAGSREMTFLSVPRNVAAKLTTLKLPPKQQEALERLAASTRAMTPAELADAAHCTMGPIAALRKKGLVDAEVRRVQQGDHEIPSEPPGEKLTLNPAQQAALDAIRRTLDSAKHETLLVHGVTGSGKTEIYIRAIEEVIRFGRQAIVLVPEISLTPQTRQRFRSRFQSVAVLHSRLTPSERHWHWQRIAEGKIEVIVGARSAIFAPTPNLGLIVLDEEHDASFKQDSEPRYHAREVALRRAQEEQIPLVLGSATPALESWQRALSGQFRRIDLPLRVADRPFPLTEAIDLRAEFTHQGSRGAISRPLHNAMRTALEDEGQIILLLNRRGFSTNIQCPACGHVVKCDQCDIALTHHRDGDQAICHYCDYRIPPPPSCPECQFAGIRYGGLGTQRLETEVKARFPDTSCVRMDSDSMQKPGSHEKALASFRAGDVRILLGTQMIAKGLDFPNVTLVGVINADTSLHLPDFRAAERTFQLVTQVAGRTGRGARAGRVLVQTFSPEHPAIQAALQHDYYRFAAGELPIRKEFGYPPFEQVIRLIVRGPIEEQTEQFADLITDRMRARIEDQQFDARVMGPAPAPISRLRGKFRYHALLQGPSGDQLRDVARHAAIDLPVIDELQWIFDVDPTSLL</sequence>
<organism evidence="15 16">
    <name type="scientific">Lignipirellula cremea</name>
    <dbReference type="NCBI Taxonomy" id="2528010"/>
    <lineage>
        <taxon>Bacteria</taxon>
        <taxon>Pseudomonadati</taxon>
        <taxon>Planctomycetota</taxon>
        <taxon>Planctomycetia</taxon>
        <taxon>Pirellulales</taxon>
        <taxon>Pirellulaceae</taxon>
        <taxon>Lignipirellula</taxon>
    </lineage>
</organism>
<keyword evidence="7 12" id="KW-0862">Zinc</keyword>
<comment type="function">
    <text evidence="12">Initiates the restart of stalled replication forks, which reloads the replicative helicase on sites other than the origin of replication. Recognizes and binds to abandoned replication forks and remodels them to uncover a helicase loading site. Promotes assembly of the primosome at these replication forks.</text>
</comment>
<dbReference type="GO" id="GO:0006270">
    <property type="term" value="P:DNA replication initiation"/>
    <property type="evidence" value="ECO:0007669"/>
    <property type="project" value="TreeGrafter"/>
</dbReference>
<dbReference type="FunFam" id="3.40.50.300:FF:000489">
    <property type="entry name" value="Primosome assembly protein PriA"/>
    <property type="match status" value="1"/>
</dbReference>
<keyword evidence="1 12" id="KW-0639">Primosome</keyword>
<evidence type="ECO:0000256" key="4">
    <source>
        <dbReference type="ARBA" id="ARBA00022741"/>
    </source>
</evidence>
<dbReference type="Pfam" id="PF17764">
    <property type="entry name" value="PriA_3primeBD"/>
    <property type="match status" value="1"/>
</dbReference>
<dbReference type="KEGG" id="lcre:Pla8534_10090"/>
<dbReference type="Pfam" id="PF18074">
    <property type="entry name" value="PriA_C"/>
    <property type="match status" value="1"/>
</dbReference>
<dbReference type="CDD" id="cd17929">
    <property type="entry name" value="DEXHc_priA"/>
    <property type="match status" value="1"/>
</dbReference>
<dbReference type="GO" id="GO:0006310">
    <property type="term" value="P:DNA recombination"/>
    <property type="evidence" value="ECO:0007669"/>
    <property type="project" value="InterPro"/>
</dbReference>
<dbReference type="AlphaFoldDB" id="A0A518DN13"/>
<dbReference type="PROSITE" id="PS51194">
    <property type="entry name" value="HELICASE_CTER"/>
    <property type="match status" value="1"/>
</dbReference>
<evidence type="ECO:0000313" key="15">
    <source>
        <dbReference type="EMBL" id="QDU93230.1"/>
    </source>
</evidence>
<dbReference type="InterPro" id="IPR040498">
    <property type="entry name" value="PriA_CRR"/>
</dbReference>
<keyword evidence="9 12" id="KW-0238">DNA-binding</keyword>
<evidence type="ECO:0000256" key="5">
    <source>
        <dbReference type="ARBA" id="ARBA00022801"/>
    </source>
</evidence>
<dbReference type="InterPro" id="IPR041236">
    <property type="entry name" value="PriA_C"/>
</dbReference>
<dbReference type="InterPro" id="IPR042115">
    <property type="entry name" value="PriA_3primeBD_sf"/>
</dbReference>
<keyword evidence="8 12" id="KW-0067">ATP-binding</keyword>
<dbReference type="InterPro" id="IPR027417">
    <property type="entry name" value="P-loop_NTPase"/>
</dbReference>
<dbReference type="GO" id="GO:0005524">
    <property type="term" value="F:ATP binding"/>
    <property type="evidence" value="ECO:0007669"/>
    <property type="project" value="UniProtKB-UniRule"/>
</dbReference>
<dbReference type="Gene3D" id="3.40.50.300">
    <property type="entry name" value="P-loop containing nucleotide triphosphate hydrolases"/>
    <property type="match status" value="2"/>
</dbReference>
<dbReference type="GO" id="GO:0003677">
    <property type="term" value="F:DNA binding"/>
    <property type="evidence" value="ECO:0007669"/>
    <property type="project" value="UniProtKB-UniRule"/>
</dbReference>
<dbReference type="SMART" id="SM00490">
    <property type="entry name" value="HELICc"/>
    <property type="match status" value="1"/>
</dbReference>
<dbReference type="Pfam" id="PF18319">
    <property type="entry name" value="Zn_ribbon_PriA"/>
    <property type="match status" value="1"/>
</dbReference>
<keyword evidence="5 12" id="KW-0378">Hydrolase</keyword>
<evidence type="ECO:0000256" key="7">
    <source>
        <dbReference type="ARBA" id="ARBA00022833"/>
    </source>
</evidence>
<dbReference type="GO" id="GO:0008270">
    <property type="term" value="F:zinc ion binding"/>
    <property type="evidence" value="ECO:0007669"/>
    <property type="project" value="UniProtKB-UniRule"/>
</dbReference>
<dbReference type="HAMAP" id="MF_00983">
    <property type="entry name" value="PriA"/>
    <property type="match status" value="1"/>
</dbReference>
<accession>A0A518DN13</accession>
<feature type="binding site" evidence="12">
    <location>
        <position position="496"/>
    </location>
    <ligand>
        <name>Zn(2+)</name>
        <dbReference type="ChEBI" id="CHEBI:29105"/>
        <label>1</label>
    </ligand>
</feature>
<evidence type="ECO:0000256" key="10">
    <source>
        <dbReference type="ARBA" id="ARBA00023235"/>
    </source>
</evidence>
<evidence type="ECO:0000256" key="9">
    <source>
        <dbReference type="ARBA" id="ARBA00023125"/>
    </source>
</evidence>
<feature type="binding site" evidence="12">
    <location>
        <position position="526"/>
    </location>
    <ligand>
        <name>Zn(2+)</name>
        <dbReference type="ChEBI" id="CHEBI:29105"/>
        <label>2</label>
    </ligand>
</feature>
<feature type="domain" description="Helicase C-terminal" evidence="14">
    <location>
        <begin position="466"/>
        <end position="690"/>
    </location>
</feature>
<feature type="binding site" evidence="12">
    <location>
        <position position="505"/>
    </location>
    <ligand>
        <name>Zn(2+)</name>
        <dbReference type="ChEBI" id="CHEBI:29105"/>
        <label>2</label>
    </ligand>
</feature>
<evidence type="ECO:0000259" key="14">
    <source>
        <dbReference type="PROSITE" id="PS51194"/>
    </source>
</evidence>
<comment type="similarity">
    <text evidence="12">Belongs to the helicase family. PriA subfamily.</text>
</comment>
<name>A0A518DN13_9BACT</name>
<evidence type="ECO:0000256" key="8">
    <source>
        <dbReference type="ARBA" id="ARBA00022840"/>
    </source>
</evidence>
<dbReference type="GO" id="GO:0006269">
    <property type="term" value="P:DNA replication, synthesis of primer"/>
    <property type="evidence" value="ECO:0007669"/>
    <property type="project" value="UniProtKB-KW"/>
</dbReference>
<gene>
    <name evidence="12 15" type="primary">priA</name>
    <name evidence="15" type="ORF">Pla8534_10090</name>
</gene>
<dbReference type="GO" id="GO:0016887">
    <property type="term" value="F:ATP hydrolysis activity"/>
    <property type="evidence" value="ECO:0007669"/>
    <property type="project" value="RHEA"/>
</dbReference>
<dbReference type="GO" id="GO:0006302">
    <property type="term" value="P:double-strand break repair"/>
    <property type="evidence" value="ECO:0007669"/>
    <property type="project" value="InterPro"/>
</dbReference>
<dbReference type="Gene3D" id="3.40.1440.60">
    <property type="entry name" value="PriA, 3(prime) DNA-binding domain"/>
    <property type="match status" value="1"/>
</dbReference>
<feature type="binding site" evidence="12">
    <location>
        <position position="499"/>
    </location>
    <ligand>
        <name>Zn(2+)</name>
        <dbReference type="ChEBI" id="CHEBI:29105"/>
        <label>1</label>
    </ligand>
</feature>
<dbReference type="InterPro" id="IPR005259">
    <property type="entry name" value="PriA"/>
</dbReference>
<dbReference type="SMART" id="SM00487">
    <property type="entry name" value="DEXDc"/>
    <property type="match status" value="1"/>
</dbReference>
<dbReference type="EC" id="5.6.2.4" evidence="12"/>
<dbReference type="InterPro" id="IPR014001">
    <property type="entry name" value="Helicase_ATP-bd"/>
</dbReference>
<evidence type="ECO:0000256" key="3">
    <source>
        <dbReference type="ARBA" id="ARBA00022723"/>
    </source>
</evidence>
<comment type="catalytic activity">
    <reaction evidence="11 12">
        <text>ATP + H2O = ADP + phosphate + H(+)</text>
        <dbReference type="Rhea" id="RHEA:13065"/>
        <dbReference type="ChEBI" id="CHEBI:15377"/>
        <dbReference type="ChEBI" id="CHEBI:15378"/>
        <dbReference type="ChEBI" id="CHEBI:30616"/>
        <dbReference type="ChEBI" id="CHEBI:43474"/>
        <dbReference type="ChEBI" id="CHEBI:456216"/>
        <dbReference type="EC" id="5.6.2.4"/>
    </reaction>
</comment>
<feature type="binding site" evidence="12">
    <location>
        <position position="523"/>
    </location>
    <ligand>
        <name>Zn(2+)</name>
        <dbReference type="ChEBI" id="CHEBI:29105"/>
        <label>2</label>
    </ligand>
</feature>
<keyword evidence="16" id="KW-1185">Reference proteome</keyword>
<dbReference type="InterPro" id="IPR041222">
    <property type="entry name" value="PriA_3primeBD"/>
</dbReference>
<comment type="catalytic activity">
    <reaction evidence="12">
        <text>Couples ATP hydrolysis with the unwinding of duplex DNA by translocating in the 3'-5' direction.</text>
        <dbReference type="EC" id="5.6.2.4"/>
    </reaction>
</comment>
<evidence type="ECO:0000256" key="2">
    <source>
        <dbReference type="ARBA" id="ARBA00022705"/>
    </source>
</evidence>
<keyword evidence="3 12" id="KW-0479">Metal-binding</keyword>
<comment type="cofactor">
    <cofactor evidence="12">
        <name>Zn(2+)</name>
        <dbReference type="ChEBI" id="CHEBI:29105"/>
    </cofactor>
    <text evidence="12">Binds 2 zinc ions per subunit.</text>
</comment>
<dbReference type="GO" id="GO:1990077">
    <property type="term" value="C:primosome complex"/>
    <property type="evidence" value="ECO:0007669"/>
    <property type="project" value="UniProtKB-UniRule"/>
</dbReference>
<dbReference type="GO" id="GO:0043138">
    <property type="term" value="F:3'-5' DNA helicase activity"/>
    <property type="evidence" value="ECO:0007669"/>
    <property type="project" value="UniProtKB-EC"/>
</dbReference>
<dbReference type="NCBIfam" id="TIGR00595">
    <property type="entry name" value="priA"/>
    <property type="match status" value="1"/>
</dbReference>
<reference evidence="15 16" key="1">
    <citation type="submission" date="2019-02" db="EMBL/GenBank/DDBJ databases">
        <title>Deep-cultivation of Planctomycetes and their phenomic and genomic characterization uncovers novel biology.</title>
        <authorList>
            <person name="Wiegand S."/>
            <person name="Jogler M."/>
            <person name="Boedeker C."/>
            <person name="Pinto D."/>
            <person name="Vollmers J."/>
            <person name="Rivas-Marin E."/>
            <person name="Kohn T."/>
            <person name="Peeters S.H."/>
            <person name="Heuer A."/>
            <person name="Rast P."/>
            <person name="Oberbeckmann S."/>
            <person name="Bunk B."/>
            <person name="Jeske O."/>
            <person name="Meyerdierks A."/>
            <person name="Storesund J.E."/>
            <person name="Kallscheuer N."/>
            <person name="Luecker S."/>
            <person name="Lage O.M."/>
            <person name="Pohl T."/>
            <person name="Merkel B.J."/>
            <person name="Hornburger P."/>
            <person name="Mueller R.-W."/>
            <person name="Bruemmer F."/>
            <person name="Labrenz M."/>
            <person name="Spormann A.M."/>
            <person name="Op den Camp H."/>
            <person name="Overmann J."/>
            <person name="Amann R."/>
            <person name="Jetten M.S.M."/>
            <person name="Mascher T."/>
            <person name="Medema M.H."/>
            <person name="Devos D.P."/>
            <person name="Kaster A.-K."/>
            <person name="Ovreas L."/>
            <person name="Rohde M."/>
            <person name="Galperin M.Y."/>
            <person name="Jogler C."/>
        </authorList>
    </citation>
    <scope>NUCLEOTIDE SEQUENCE [LARGE SCALE GENOMIC DNA]</scope>
    <source>
        <strain evidence="15 16">Pla85_3_4</strain>
    </source>
</reference>
<feature type="domain" description="Helicase ATP-binding" evidence="13">
    <location>
        <begin position="268"/>
        <end position="433"/>
    </location>
</feature>
<dbReference type="CDD" id="cd18804">
    <property type="entry name" value="SF2_C_priA"/>
    <property type="match status" value="1"/>
</dbReference>
<dbReference type="Pfam" id="PF00270">
    <property type="entry name" value="DEAD"/>
    <property type="match status" value="1"/>
</dbReference>
<evidence type="ECO:0000259" key="13">
    <source>
        <dbReference type="PROSITE" id="PS51192"/>
    </source>
</evidence>
<feature type="binding site" evidence="12">
    <location>
        <position position="536"/>
    </location>
    <ligand>
        <name>Zn(2+)</name>
        <dbReference type="ChEBI" id="CHEBI:29105"/>
        <label>1</label>
    </ligand>
</feature>
<comment type="subunit">
    <text evidence="12">Component of the replication restart primosome.</text>
</comment>
<evidence type="ECO:0000256" key="12">
    <source>
        <dbReference type="HAMAP-Rule" id="MF_00983"/>
    </source>
</evidence>
<keyword evidence="2 12" id="KW-0235">DNA replication</keyword>
<dbReference type="PROSITE" id="PS51192">
    <property type="entry name" value="HELICASE_ATP_BIND_1"/>
    <property type="match status" value="1"/>
</dbReference>
<dbReference type="InterPro" id="IPR001650">
    <property type="entry name" value="Helicase_C-like"/>
</dbReference>
<proteinExistence type="inferred from homology"/>
<keyword evidence="6 12" id="KW-0347">Helicase</keyword>
<feature type="binding site" evidence="12">
    <location>
        <position position="539"/>
    </location>
    <ligand>
        <name>Zn(2+)</name>
        <dbReference type="ChEBI" id="CHEBI:29105"/>
        <label>1</label>
    </ligand>
</feature>
<protein>
    <recommendedName>
        <fullName evidence="12">Replication restart protein PriA</fullName>
    </recommendedName>
    <alternativeName>
        <fullName evidence="12">ATP-dependent DNA helicase PriA</fullName>
        <ecNumber evidence="12">5.6.2.4</ecNumber>
    </alternativeName>
    <alternativeName>
        <fullName evidence="12">DNA 3'-5' helicase PriA</fullName>
    </alternativeName>
</protein>
<keyword evidence="4 12" id="KW-0547">Nucleotide-binding</keyword>
<dbReference type="Proteomes" id="UP000317648">
    <property type="component" value="Chromosome"/>
</dbReference>
<dbReference type="Pfam" id="PF00271">
    <property type="entry name" value="Helicase_C"/>
    <property type="match status" value="1"/>
</dbReference>
<dbReference type="PANTHER" id="PTHR30580">
    <property type="entry name" value="PRIMOSOMAL PROTEIN N"/>
    <property type="match status" value="1"/>
</dbReference>
<evidence type="ECO:0000256" key="11">
    <source>
        <dbReference type="ARBA" id="ARBA00048988"/>
    </source>
</evidence>
<dbReference type="EMBL" id="CP036433">
    <property type="protein sequence ID" value="QDU93230.1"/>
    <property type="molecule type" value="Genomic_DNA"/>
</dbReference>
<dbReference type="SUPFAM" id="SSF52540">
    <property type="entry name" value="P-loop containing nucleoside triphosphate hydrolases"/>
    <property type="match status" value="2"/>
</dbReference>
<dbReference type="InterPro" id="IPR011545">
    <property type="entry name" value="DEAD/DEAH_box_helicase_dom"/>
</dbReference>
<evidence type="ECO:0000256" key="1">
    <source>
        <dbReference type="ARBA" id="ARBA00022515"/>
    </source>
</evidence>
<dbReference type="PANTHER" id="PTHR30580:SF0">
    <property type="entry name" value="PRIMOSOMAL PROTEIN N"/>
    <property type="match status" value="1"/>
</dbReference>
<keyword evidence="10 12" id="KW-0413">Isomerase</keyword>